<feature type="domain" description="Helicase ATP-binding" evidence="9">
    <location>
        <begin position="656"/>
        <end position="865"/>
    </location>
</feature>
<dbReference type="SMART" id="SM00490">
    <property type="entry name" value="HELICc"/>
    <property type="match status" value="1"/>
</dbReference>
<evidence type="ECO:0000256" key="2">
    <source>
        <dbReference type="ARBA" id="ARBA00012552"/>
    </source>
</evidence>
<evidence type="ECO:0000256" key="7">
    <source>
        <dbReference type="ARBA" id="ARBA00047984"/>
    </source>
</evidence>
<keyword evidence="5 11" id="KW-0347">Helicase</keyword>
<dbReference type="Gene3D" id="3.40.50.300">
    <property type="entry name" value="P-loop containing nucleotide triphosphate hydrolases"/>
    <property type="match status" value="2"/>
</dbReference>
<dbReference type="PROSITE" id="PS51194">
    <property type="entry name" value="HELICASE_CTER"/>
    <property type="match status" value="1"/>
</dbReference>
<keyword evidence="4" id="KW-0378">Hydrolase</keyword>
<dbReference type="SUPFAM" id="SSF52540">
    <property type="entry name" value="P-loop containing nucleoside triphosphate hydrolases"/>
    <property type="match status" value="1"/>
</dbReference>
<dbReference type="PROSITE" id="PS51192">
    <property type="entry name" value="HELICASE_ATP_BIND_1"/>
    <property type="match status" value="1"/>
</dbReference>
<comment type="similarity">
    <text evidence="1">Belongs to the DEAD box helicase family. DEAH subfamily.</text>
</comment>
<dbReference type="InterPro" id="IPR014001">
    <property type="entry name" value="Helicase_ATP-bd"/>
</dbReference>
<evidence type="ECO:0000256" key="3">
    <source>
        <dbReference type="ARBA" id="ARBA00022741"/>
    </source>
</evidence>
<reference evidence="11 12" key="1">
    <citation type="submission" date="2014-10" db="EMBL/GenBank/DDBJ databases">
        <title>Pan-genome analysis of Brazilian lineage A amoebal mimiviruses.</title>
        <authorList>
            <person name="Assis F.L."/>
            <person name="Abrahao J.S."/>
            <person name="Kroon E.G."/>
            <person name="Dornas F.P."/>
            <person name="Andrade K.R."/>
            <person name="Borato P.V.M."/>
            <person name="Pilotto M.R."/>
            <person name="Benamar S."/>
            <person name="LaScola B."/>
            <person name="Colson P."/>
        </authorList>
    </citation>
    <scope>NUCLEOTIDE SEQUENCE [LARGE SCALE GENOMIC DNA]</scope>
    <source>
        <strain evidence="11 12">Oyster</strain>
    </source>
</reference>
<evidence type="ECO:0000313" key="12">
    <source>
        <dbReference type="Proteomes" id="UP000241474"/>
    </source>
</evidence>
<keyword evidence="3" id="KW-0547">Nucleotide-binding</keyword>
<evidence type="ECO:0000256" key="5">
    <source>
        <dbReference type="ARBA" id="ARBA00022806"/>
    </source>
</evidence>
<dbReference type="EMBL" id="KM982401">
    <property type="protein sequence ID" value="AKI79136.1"/>
    <property type="molecule type" value="Genomic_DNA"/>
</dbReference>
<name>A0A0G2Y7S4_MIMIV</name>
<dbReference type="InterPro" id="IPR001650">
    <property type="entry name" value="Helicase_C-like"/>
</dbReference>
<dbReference type="GO" id="GO:0016787">
    <property type="term" value="F:hydrolase activity"/>
    <property type="evidence" value="ECO:0007669"/>
    <property type="project" value="UniProtKB-KW"/>
</dbReference>
<protein>
    <recommendedName>
        <fullName evidence="2">RNA helicase</fullName>
        <ecNumber evidence="2">3.6.4.13</ecNumber>
    </recommendedName>
</protein>
<dbReference type="SMART" id="SM00487">
    <property type="entry name" value="DEXDc"/>
    <property type="match status" value="1"/>
</dbReference>
<comment type="catalytic activity">
    <reaction evidence="7">
        <text>ATP + H2O = ADP + phosphate + H(+)</text>
        <dbReference type="Rhea" id="RHEA:13065"/>
        <dbReference type="ChEBI" id="CHEBI:15377"/>
        <dbReference type="ChEBI" id="CHEBI:15378"/>
        <dbReference type="ChEBI" id="CHEBI:30616"/>
        <dbReference type="ChEBI" id="CHEBI:43474"/>
        <dbReference type="ChEBI" id="CHEBI:456216"/>
        <dbReference type="EC" id="3.6.4.13"/>
    </reaction>
</comment>
<dbReference type="CDD" id="cd18791">
    <property type="entry name" value="SF2_C_RHA"/>
    <property type="match status" value="1"/>
</dbReference>
<proteinExistence type="inferred from homology"/>
<evidence type="ECO:0000313" key="11">
    <source>
        <dbReference type="EMBL" id="AKI79136.1"/>
    </source>
</evidence>
<dbReference type="PANTHER" id="PTHR18934:SF91">
    <property type="entry name" value="PRE-MRNA-SPLICING FACTOR ATP-DEPENDENT RNA HELICASE PRP16"/>
    <property type="match status" value="1"/>
</dbReference>
<evidence type="ECO:0000256" key="4">
    <source>
        <dbReference type="ARBA" id="ARBA00022801"/>
    </source>
</evidence>
<organism evidence="11 12">
    <name type="scientific">Acanthamoeba polyphaga mimivirus</name>
    <name type="common">APMV</name>
    <dbReference type="NCBI Taxonomy" id="212035"/>
    <lineage>
        <taxon>Viruses</taxon>
        <taxon>Varidnaviria</taxon>
        <taxon>Bamfordvirae</taxon>
        <taxon>Nucleocytoviricota</taxon>
        <taxon>Megaviricetes</taxon>
        <taxon>Imitervirales</taxon>
        <taxon>Mimiviridae</taxon>
        <taxon>Megamimivirinae</taxon>
        <taxon>Mimivirus</taxon>
        <taxon>Mimivirus bradfordmassiliense</taxon>
    </lineage>
</organism>
<dbReference type="EC" id="3.6.4.13" evidence="2"/>
<accession>A0A0G2Y7S4</accession>
<keyword evidence="6" id="KW-0067">ATP-binding</keyword>
<sequence>MALNTLINNNSWDILPKWIEYNDEHYKFLSRELINVVFPILRETDKQLLLDSIILVINMIHFKFGFGSIDKPDELLWHQLIQNNLLDSRAILNAMLPYINDNAKDDKKHRLRNLEDLYLEKDDRGQYVYTNSQYNRCIRRLETDGKISVFNRPFIREYFLDHLEILLMSIETSANKLYVNWVDVLPVKMSDFDTLDIYKQTVVKLNSYKSSSNQNSNQSNQESNESNQEPNESNQEINQESNRNTFNRIDLINNYIDPNSGLSYQDIYNTISNHLFHEIKNYKWLIYDIVIAEKPVSYLKYLENKFDFDELLEGRMWSQLDKSQTIRFQNQWNSFLNSSDTNDNTVLHHFYFFFSKYHKNSQKLIRQNKLVLNKDPDDEEDIEENVRITPETTQDARRGMSQVPIEEIYLFFSDQLTSFKKTWYFYTIQINKKEYVDSEDNIIITPKNIYNYCKSLVSYTNASGKFTQIPKYWYSLKPEFIEMILIRILDINDPIKNDWTKNNWFNINNYIRKFYPDTKEEDLPVMNYKLHSLIRNNIVDIIFESLTFHGILSNFKPNLTITDNSYIRASIGSTDDNKRTKFKHQQMAKQYFTGKTRTEYETNAYYYLTGQTYDQLKPLRNKTYHNFEKKYFDFLTSEQIWTFTYAMNWVSQLNFYHHYSNNRVLYITGATGVGKSTQVPKLLMYSQKMLDYNSNGKIICTQPRVPPTVENADTISRELGVPIRAYNKLYDKSVFTSNFYVQYKHQKEEHIDRQADYFLRIVTDGTLLEEMIGSPFLTRSIEDPYAVDNLGNQLDWVKTYSTGNVYDIVIVDEAHEHNANMDMILTLARDSIYVNNSTKLVIVSATMDDDEPIYRRYYRRINDNRTYPLSAFIDYNQLDRANMDRRIHISPPGATTQYVIRDFYLTDEESALINEKNFIDYGIKKTIELANSTTNGDILLFMTGQADIHKSIKAINAATPPNIVALGYYSELSEETKEFIVKIHQTLASYTRYKEDVELDESEITRRVPKGTYTRAIIIATNVAEASITLKNLKYVVDTGYNKVVVYDPIDGVYDTWTLPISFSSAMQRRGRVGRLSSGDFYALYSLNKVINNKTAYKIADINIKDTMVKLIKSYPNDPFIISPMNDINQISNLVSIVNKRLTNNYVPEDLIYDVLNNPRPYYDIINKQYLYIPDLTDISQYYTYYGKSSDIVLDEFDPNKINLSDYLRTNHDDYHFQQNHGAFYSRCYTGYDNYILEDQSLTFYIIHPDENIINRNLYTGQMDSLKIASSIKESYYYYLLKVNNIQEKSDLQRINFRNFQLIKYPLAMSEAELQMLIMNVPAKKSDLIIRYTNIVDSNINSYTEEYYSGLPNVNINDMTRVKSLLLINLGQIQSAVSLNILNNYNNILWYSYSIPYQLNHDVLAIMVMIDLASDINQWIDPSKSRCCLNKFLNQHFNKEGDIKFLWNLWKKIQPILIKNNLLNTNNIDYLRSDFNRNKEKYISEKKIPFNEFLLFDKLFNSGKLNTTDEFYYYVNGINFDFTIENNNVTRMIEILSENELFNKDKIIDFVSQYLSLNFTIYKQMWSHQYEIENKLNENPDNNKDVVEWVDKNLRFPNIITHPYNISDDWDKILETYIRALSTNVVKNQGSYYLKMNNGVKIFPSRWSRFNPTEKTFLNNKSEFIIYHSNDSTDNKVNIMYLTPVQLKWILDANPIYYYYLIFDKNNIINKLKETDNIKEILQTISSVRPYYSIKSLIEYVDRMNNPIISRLIRSEIYGLDNSTKN</sequence>
<evidence type="ECO:0000259" key="9">
    <source>
        <dbReference type="PROSITE" id="PS51192"/>
    </source>
</evidence>
<organismHost>
    <name type="scientific">Acanthamoeba polyphaga</name>
    <name type="common">Amoeba</name>
    <dbReference type="NCBI Taxonomy" id="5757"/>
</organismHost>
<feature type="region of interest" description="Disordered" evidence="8">
    <location>
        <begin position="209"/>
        <end position="239"/>
    </location>
</feature>
<dbReference type="GO" id="GO:0003724">
    <property type="term" value="F:RNA helicase activity"/>
    <property type="evidence" value="ECO:0007669"/>
    <property type="project" value="UniProtKB-EC"/>
</dbReference>
<dbReference type="InterPro" id="IPR027417">
    <property type="entry name" value="P-loop_NTPase"/>
</dbReference>
<feature type="domain" description="Helicase C-terminal" evidence="10">
    <location>
        <begin position="947"/>
        <end position="1116"/>
    </location>
</feature>
<dbReference type="GO" id="GO:0005524">
    <property type="term" value="F:ATP binding"/>
    <property type="evidence" value="ECO:0007669"/>
    <property type="project" value="UniProtKB-KW"/>
</dbReference>
<dbReference type="GO" id="GO:0003723">
    <property type="term" value="F:RNA binding"/>
    <property type="evidence" value="ECO:0007669"/>
    <property type="project" value="TreeGrafter"/>
</dbReference>
<dbReference type="Pfam" id="PF00271">
    <property type="entry name" value="Helicase_C"/>
    <property type="match status" value="1"/>
</dbReference>
<evidence type="ECO:0000259" key="10">
    <source>
        <dbReference type="PROSITE" id="PS51194"/>
    </source>
</evidence>
<evidence type="ECO:0000256" key="8">
    <source>
        <dbReference type="SAM" id="MobiDB-lite"/>
    </source>
</evidence>
<evidence type="ECO:0000256" key="6">
    <source>
        <dbReference type="ARBA" id="ARBA00022840"/>
    </source>
</evidence>
<evidence type="ECO:0000256" key="1">
    <source>
        <dbReference type="ARBA" id="ARBA00008792"/>
    </source>
</evidence>
<dbReference type="Proteomes" id="UP000241474">
    <property type="component" value="Segment"/>
</dbReference>
<feature type="compositionally biased region" description="Low complexity" evidence="8">
    <location>
        <begin position="210"/>
        <end position="239"/>
    </location>
</feature>
<dbReference type="PANTHER" id="PTHR18934">
    <property type="entry name" value="ATP-DEPENDENT RNA HELICASE"/>
    <property type="match status" value="1"/>
</dbReference>